<accession>A0A4R2P547</accession>
<dbReference type="Proteomes" id="UP000295416">
    <property type="component" value="Unassembled WGS sequence"/>
</dbReference>
<evidence type="ECO:0000313" key="2">
    <source>
        <dbReference type="Proteomes" id="UP000295416"/>
    </source>
</evidence>
<dbReference type="EMBL" id="SLXK01000011">
    <property type="protein sequence ID" value="TCP29318.1"/>
    <property type="molecule type" value="Genomic_DNA"/>
</dbReference>
<proteinExistence type="predicted"/>
<gene>
    <name evidence="1" type="ORF">EV207_111122</name>
</gene>
<comment type="caution">
    <text evidence="1">The sequence shown here is derived from an EMBL/GenBank/DDBJ whole genome shotgun (WGS) entry which is preliminary data.</text>
</comment>
<reference evidence="1 2" key="1">
    <citation type="submission" date="2019-03" db="EMBL/GenBank/DDBJ databases">
        <title>Genomic Encyclopedia of Type Strains, Phase IV (KMG-IV): sequencing the most valuable type-strain genomes for metagenomic binning, comparative biology and taxonomic classification.</title>
        <authorList>
            <person name="Goeker M."/>
        </authorList>
    </citation>
    <scope>NUCLEOTIDE SEQUENCE [LARGE SCALE GENOMIC DNA]</scope>
    <source>
        <strain evidence="1 2">DSM 19377</strain>
    </source>
</reference>
<keyword evidence="2" id="KW-1185">Reference proteome</keyword>
<sequence>MQWSFVIIKVDKDQLVSNSHKGGVPLSENICDSNRHYFFSCIDFHGGI</sequence>
<protein>
    <submittedName>
        <fullName evidence="1">Uncharacterized protein</fullName>
    </submittedName>
</protein>
<name>A0A4R2P547_9BACL</name>
<evidence type="ECO:0000313" key="1">
    <source>
        <dbReference type="EMBL" id="TCP29318.1"/>
    </source>
</evidence>
<organism evidence="1 2">
    <name type="scientific">Scopulibacillus darangshiensis</name>
    <dbReference type="NCBI Taxonomy" id="442528"/>
    <lineage>
        <taxon>Bacteria</taxon>
        <taxon>Bacillati</taxon>
        <taxon>Bacillota</taxon>
        <taxon>Bacilli</taxon>
        <taxon>Bacillales</taxon>
        <taxon>Sporolactobacillaceae</taxon>
        <taxon>Scopulibacillus</taxon>
    </lineage>
</organism>
<dbReference type="AlphaFoldDB" id="A0A4R2P547"/>